<evidence type="ECO:0000313" key="23">
    <source>
        <dbReference type="EMBL" id="WJZ88535.1"/>
    </source>
</evidence>
<evidence type="ECO:0000256" key="8">
    <source>
        <dbReference type="ARBA" id="ARBA00022777"/>
    </source>
</evidence>
<dbReference type="PROSITE" id="PS50927">
    <property type="entry name" value="BULB_LECTIN"/>
    <property type="match status" value="1"/>
</dbReference>
<dbReference type="CDD" id="cd14066">
    <property type="entry name" value="STKc_IRAK"/>
    <property type="match status" value="1"/>
</dbReference>
<evidence type="ECO:0000256" key="12">
    <source>
        <dbReference type="ARBA" id="ARBA00023157"/>
    </source>
</evidence>
<keyword evidence="4 17" id="KW-0808">Transferase</keyword>
<dbReference type="CDD" id="cd01098">
    <property type="entry name" value="PAN_AP_plant"/>
    <property type="match status" value="1"/>
</dbReference>
<feature type="domain" description="Bulb-type lectin" evidence="22">
    <location>
        <begin position="28"/>
        <end position="144"/>
    </location>
</feature>
<dbReference type="Gene3D" id="2.90.10.10">
    <property type="entry name" value="Bulb-type lectin domain"/>
    <property type="match status" value="2"/>
</dbReference>
<evidence type="ECO:0000256" key="7">
    <source>
        <dbReference type="ARBA" id="ARBA00022741"/>
    </source>
</evidence>
<feature type="transmembrane region" description="Helical" evidence="19">
    <location>
        <begin position="445"/>
        <end position="472"/>
    </location>
</feature>
<evidence type="ECO:0000256" key="5">
    <source>
        <dbReference type="ARBA" id="ARBA00022692"/>
    </source>
</evidence>
<feature type="signal peptide" evidence="20">
    <location>
        <begin position="1"/>
        <end position="23"/>
    </location>
</feature>
<dbReference type="PROSITE" id="PS50011">
    <property type="entry name" value="PROTEIN_KINASE_DOM"/>
    <property type="match status" value="1"/>
</dbReference>
<evidence type="ECO:0000259" key="22">
    <source>
        <dbReference type="PROSITE" id="PS50927"/>
    </source>
</evidence>
<dbReference type="Gene3D" id="3.30.200.20">
    <property type="entry name" value="Phosphorylase Kinase, domain 1"/>
    <property type="match status" value="1"/>
</dbReference>
<evidence type="ECO:0000256" key="2">
    <source>
        <dbReference type="ARBA" id="ARBA00022527"/>
    </source>
</evidence>
<evidence type="ECO:0000256" key="14">
    <source>
        <dbReference type="ARBA" id="ARBA00023180"/>
    </source>
</evidence>
<keyword evidence="6 20" id="KW-0732">Signal</keyword>
<feature type="domain" description="Protein kinase" evidence="21">
    <location>
        <begin position="506"/>
        <end position="780"/>
    </location>
</feature>
<dbReference type="PANTHER" id="PTHR47976">
    <property type="entry name" value="G-TYPE LECTIN S-RECEPTOR-LIKE SERINE/THREONINE-PROTEIN KINASE SD2-5"/>
    <property type="match status" value="1"/>
</dbReference>
<dbReference type="Pfam" id="PF00069">
    <property type="entry name" value="Pkinase"/>
    <property type="match status" value="1"/>
</dbReference>
<evidence type="ECO:0000256" key="11">
    <source>
        <dbReference type="ARBA" id="ARBA00023136"/>
    </source>
</evidence>
<dbReference type="Gene3D" id="1.10.510.10">
    <property type="entry name" value="Transferase(Phosphotransferase) domain 1"/>
    <property type="match status" value="1"/>
</dbReference>
<keyword evidence="11 19" id="KW-0472">Membrane</keyword>
<dbReference type="CDD" id="cd00028">
    <property type="entry name" value="B_lectin"/>
    <property type="match status" value="1"/>
</dbReference>
<comment type="subcellular location">
    <subcellularLocation>
        <location evidence="1">Membrane</location>
        <topology evidence="1">Single-pass membrane protein</topology>
    </subcellularLocation>
</comment>
<keyword evidence="14" id="KW-0325">Glycoprotein</keyword>
<dbReference type="InterPro" id="IPR036426">
    <property type="entry name" value="Bulb-type_lectin_dom_sf"/>
</dbReference>
<name>A0ABY9C2V8_VITVI</name>
<evidence type="ECO:0000256" key="4">
    <source>
        <dbReference type="ARBA" id="ARBA00022679"/>
    </source>
</evidence>
<dbReference type="PIRSF" id="PIRSF000641">
    <property type="entry name" value="SRK"/>
    <property type="match status" value="1"/>
</dbReference>
<keyword evidence="9 17" id="KW-0067">ATP-binding</keyword>
<feature type="chain" id="PRO_5046330564" description="Receptor-like serine/threonine-protein kinase" evidence="20">
    <location>
        <begin position="24"/>
        <end position="795"/>
    </location>
</feature>
<keyword evidence="24" id="KW-1185">Reference proteome</keyword>
<dbReference type="InterPro" id="IPR001480">
    <property type="entry name" value="Bulb-type_lectin_dom"/>
</dbReference>
<dbReference type="InterPro" id="IPR008271">
    <property type="entry name" value="Ser/Thr_kinase_AS"/>
</dbReference>
<comment type="similarity">
    <text evidence="17">Belongs to the protein kinase superfamily. Ser/Thr protein kinase family.</text>
</comment>
<evidence type="ECO:0000256" key="15">
    <source>
        <dbReference type="ARBA" id="ARBA00047899"/>
    </source>
</evidence>
<keyword evidence="8 17" id="KW-0418">Kinase</keyword>
<dbReference type="InterPro" id="IPR017441">
    <property type="entry name" value="Protein_kinase_ATP_BS"/>
</dbReference>
<dbReference type="SMART" id="SM00220">
    <property type="entry name" value="S_TKc"/>
    <property type="match status" value="1"/>
</dbReference>
<evidence type="ECO:0000256" key="17">
    <source>
        <dbReference type="PIRNR" id="PIRNR000641"/>
    </source>
</evidence>
<keyword evidence="5 19" id="KW-0812">Transmembrane</keyword>
<dbReference type="PANTHER" id="PTHR47976:SF108">
    <property type="entry name" value="G-TYPE LECTIN S-RECEPTOR-LIKE SERINE_THREONINE-PROTEIN KINASE LECRK1"/>
    <property type="match status" value="1"/>
</dbReference>
<comment type="catalytic activity">
    <reaction evidence="15 17">
        <text>L-threonyl-[protein] + ATP = O-phospho-L-threonyl-[protein] + ADP + H(+)</text>
        <dbReference type="Rhea" id="RHEA:46608"/>
        <dbReference type="Rhea" id="RHEA-COMP:11060"/>
        <dbReference type="Rhea" id="RHEA-COMP:11605"/>
        <dbReference type="ChEBI" id="CHEBI:15378"/>
        <dbReference type="ChEBI" id="CHEBI:30013"/>
        <dbReference type="ChEBI" id="CHEBI:30616"/>
        <dbReference type="ChEBI" id="CHEBI:61977"/>
        <dbReference type="ChEBI" id="CHEBI:456216"/>
        <dbReference type="EC" id="2.7.11.1"/>
    </reaction>
</comment>
<keyword evidence="10 19" id="KW-1133">Transmembrane helix</keyword>
<evidence type="ECO:0000256" key="3">
    <source>
        <dbReference type="ARBA" id="ARBA00022536"/>
    </source>
</evidence>
<dbReference type="EMBL" id="CP126653">
    <property type="protein sequence ID" value="WJZ88535.1"/>
    <property type="molecule type" value="Genomic_DNA"/>
</dbReference>
<dbReference type="InterPro" id="IPR051343">
    <property type="entry name" value="G-type_lectin_kinases/EP1-like"/>
</dbReference>
<sequence length="795" mass="89074">MVSALPYTLLFMLFLLLPFSTIAQTYSNITLGSSLTAQNNGSFWASPSGEFAFGFQQVGAGGFLLAIWFNKIPEKTIIWSANGNSLGQRRSIVQLTADGQLVLTDPKGKQIWDAGSGVSYAAMVDTGNFVLVGQDSVTLWESFGEPTDTILPTQELNQGGKLVARFSETNYSNGRFMFTLQADGNLVMYTRDFPMDSTNFAYWSTQTVGSGFQVIFNQSGYIVLTARNKSILNLVSSSETSTEDFYQRAILEYDGVFRQYVYPKSAGSSSGRWPMAWSPSPSIPGNICMRITENTGGGACGFNSYCILGDDQRPNCKCPTGYDFLDQSDKMSGCKQNFVTQNCDQASRETDQFYFQEMPNTDWPLSDYGYFQPVSEDWCREACLTDCFCAVAIFRDGNCWKKKIPLSNGRIDPSVGGKALIKLRQGNSTTKPGDGDSNKKHQSTLILTGSVLLGSSVFLNFLFFLATVLFIFRFNNRKTKMLHTYLSTLGMNLRSFTYNELDEATDGFKEELGRGAFATVYKGVLAYEKGKLVAVKKFEKMMRENEQEFQTEVKAIGQTNHKNLVQLLGFCKEGEHRLLVYEFMSNGSLEKFLFGNSRPNWHKRIQIAFGIARGLFYLHEECSTQIIHCDIKPQNILLDDSFSARISDFGLAKLLKTDQTRTTTGIRGTKGYVAPEWFKSMPITVKVDVYSFGILLLELICCRKNLEFEAKDETQMILADWAYDCYKGGLLEVLVGYDQEAIVEMKRLEKFVMIAIWCIQEDPSLRPTMKKVTQMLEGAVEVSVPPDPCSFISSI</sequence>
<reference evidence="23 24" key="1">
    <citation type="journal article" date="2023" name="Hortic Res">
        <title>The complete reference genome for grapevine (Vitis vinifera L.) genetics and breeding.</title>
        <authorList>
            <person name="Shi X."/>
            <person name="Cao S."/>
            <person name="Wang X."/>
            <person name="Huang S."/>
            <person name="Wang Y."/>
            <person name="Liu Z."/>
            <person name="Liu W."/>
            <person name="Leng X."/>
            <person name="Peng Y."/>
            <person name="Wang N."/>
            <person name="Wang Y."/>
            <person name="Ma Z."/>
            <person name="Xu X."/>
            <person name="Zhang F."/>
            <person name="Xue H."/>
            <person name="Zhong H."/>
            <person name="Wang Y."/>
            <person name="Zhang K."/>
            <person name="Velt A."/>
            <person name="Avia K."/>
            <person name="Holtgrawe D."/>
            <person name="Grimplet J."/>
            <person name="Matus J.T."/>
            <person name="Ware D."/>
            <person name="Wu X."/>
            <person name="Wang H."/>
            <person name="Liu C."/>
            <person name="Fang Y."/>
            <person name="Rustenholz C."/>
            <person name="Cheng Z."/>
            <person name="Xiao H."/>
            <person name="Zhou Y."/>
        </authorList>
    </citation>
    <scope>NUCLEOTIDE SEQUENCE [LARGE SCALE GENOMIC DNA]</scope>
    <source>
        <strain evidence="24">cv. Pinot noir / PN40024</strain>
        <tissue evidence="23">Leaf</tissue>
    </source>
</reference>
<proteinExistence type="inferred from homology"/>
<keyword evidence="3" id="KW-0245">EGF-like domain</keyword>
<evidence type="ECO:0000256" key="9">
    <source>
        <dbReference type="ARBA" id="ARBA00022840"/>
    </source>
</evidence>
<dbReference type="Proteomes" id="UP001227230">
    <property type="component" value="Chromosome 6"/>
</dbReference>
<keyword evidence="7 17" id="KW-0547">Nucleotide-binding</keyword>
<evidence type="ECO:0000256" key="1">
    <source>
        <dbReference type="ARBA" id="ARBA00004167"/>
    </source>
</evidence>
<dbReference type="InterPro" id="IPR000719">
    <property type="entry name" value="Prot_kinase_dom"/>
</dbReference>
<keyword evidence="13" id="KW-0675">Receptor</keyword>
<accession>A0ABY9C2V8</accession>
<dbReference type="InterPro" id="IPR011009">
    <property type="entry name" value="Kinase-like_dom_sf"/>
</dbReference>
<evidence type="ECO:0000256" key="13">
    <source>
        <dbReference type="ARBA" id="ARBA00023170"/>
    </source>
</evidence>
<dbReference type="SMART" id="SM00108">
    <property type="entry name" value="B_lectin"/>
    <property type="match status" value="1"/>
</dbReference>
<protein>
    <recommendedName>
        <fullName evidence="17">Receptor-like serine/threonine-protein kinase</fullName>
        <ecNumber evidence="17">2.7.11.1</ecNumber>
    </recommendedName>
</protein>
<evidence type="ECO:0000256" key="10">
    <source>
        <dbReference type="ARBA" id="ARBA00022989"/>
    </source>
</evidence>
<evidence type="ECO:0000256" key="18">
    <source>
        <dbReference type="PROSITE-ProRule" id="PRU10141"/>
    </source>
</evidence>
<evidence type="ECO:0000256" key="16">
    <source>
        <dbReference type="ARBA" id="ARBA00048679"/>
    </source>
</evidence>
<organism evidence="23 24">
    <name type="scientific">Vitis vinifera</name>
    <name type="common">Grape</name>
    <dbReference type="NCBI Taxonomy" id="29760"/>
    <lineage>
        <taxon>Eukaryota</taxon>
        <taxon>Viridiplantae</taxon>
        <taxon>Streptophyta</taxon>
        <taxon>Embryophyta</taxon>
        <taxon>Tracheophyta</taxon>
        <taxon>Spermatophyta</taxon>
        <taxon>Magnoliopsida</taxon>
        <taxon>eudicotyledons</taxon>
        <taxon>Gunneridae</taxon>
        <taxon>Pentapetalae</taxon>
        <taxon>rosids</taxon>
        <taxon>Vitales</taxon>
        <taxon>Vitaceae</taxon>
        <taxon>Viteae</taxon>
        <taxon>Vitis</taxon>
    </lineage>
</organism>
<evidence type="ECO:0000313" key="24">
    <source>
        <dbReference type="Proteomes" id="UP001227230"/>
    </source>
</evidence>
<feature type="binding site" evidence="18">
    <location>
        <position position="537"/>
    </location>
    <ligand>
        <name>ATP</name>
        <dbReference type="ChEBI" id="CHEBI:30616"/>
    </ligand>
</feature>
<dbReference type="PROSITE" id="PS00108">
    <property type="entry name" value="PROTEIN_KINASE_ST"/>
    <property type="match status" value="1"/>
</dbReference>
<dbReference type="SUPFAM" id="SSF56112">
    <property type="entry name" value="Protein kinase-like (PK-like)"/>
    <property type="match status" value="1"/>
</dbReference>
<gene>
    <name evidence="23" type="ORF">VitviT2T_007823</name>
</gene>
<keyword evidence="2 17" id="KW-0723">Serine/threonine-protein kinase</keyword>
<dbReference type="SUPFAM" id="SSF51110">
    <property type="entry name" value="alpha-D-mannose-specific plant lectins"/>
    <property type="match status" value="2"/>
</dbReference>
<dbReference type="Pfam" id="PF01453">
    <property type="entry name" value="B_lectin"/>
    <property type="match status" value="1"/>
</dbReference>
<dbReference type="PROSITE" id="PS00107">
    <property type="entry name" value="PROTEIN_KINASE_ATP"/>
    <property type="match status" value="1"/>
</dbReference>
<keyword evidence="12" id="KW-1015">Disulfide bond</keyword>
<evidence type="ECO:0000259" key="21">
    <source>
        <dbReference type="PROSITE" id="PS50011"/>
    </source>
</evidence>
<dbReference type="EC" id="2.7.11.1" evidence="17"/>
<dbReference type="InterPro" id="IPR024171">
    <property type="entry name" value="SRK-like_kinase"/>
</dbReference>
<evidence type="ECO:0000256" key="6">
    <source>
        <dbReference type="ARBA" id="ARBA00022729"/>
    </source>
</evidence>
<comment type="catalytic activity">
    <reaction evidence="16 17">
        <text>L-seryl-[protein] + ATP = O-phospho-L-seryl-[protein] + ADP + H(+)</text>
        <dbReference type="Rhea" id="RHEA:17989"/>
        <dbReference type="Rhea" id="RHEA-COMP:9863"/>
        <dbReference type="Rhea" id="RHEA-COMP:11604"/>
        <dbReference type="ChEBI" id="CHEBI:15378"/>
        <dbReference type="ChEBI" id="CHEBI:29999"/>
        <dbReference type="ChEBI" id="CHEBI:30616"/>
        <dbReference type="ChEBI" id="CHEBI:83421"/>
        <dbReference type="ChEBI" id="CHEBI:456216"/>
        <dbReference type="EC" id="2.7.11.1"/>
    </reaction>
</comment>
<evidence type="ECO:0000256" key="20">
    <source>
        <dbReference type="SAM" id="SignalP"/>
    </source>
</evidence>
<evidence type="ECO:0000256" key="19">
    <source>
        <dbReference type="SAM" id="Phobius"/>
    </source>
</evidence>